<dbReference type="EMBL" id="PYDT01000006">
    <property type="protein sequence ID" value="THU58925.1"/>
    <property type="molecule type" value="Genomic_DNA"/>
</dbReference>
<organism evidence="2 3">
    <name type="scientific">Musa balbisiana</name>
    <name type="common">Banana</name>
    <dbReference type="NCBI Taxonomy" id="52838"/>
    <lineage>
        <taxon>Eukaryota</taxon>
        <taxon>Viridiplantae</taxon>
        <taxon>Streptophyta</taxon>
        <taxon>Embryophyta</taxon>
        <taxon>Tracheophyta</taxon>
        <taxon>Spermatophyta</taxon>
        <taxon>Magnoliopsida</taxon>
        <taxon>Liliopsida</taxon>
        <taxon>Zingiberales</taxon>
        <taxon>Musaceae</taxon>
        <taxon>Musa</taxon>
    </lineage>
</organism>
<reference evidence="2 3" key="1">
    <citation type="journal article" date="2019" name="Nat. Plants">
        <title>Genome sequencing of Musa balbisiana reveals subgenome evolution and function divergence in polyploid bananas.</title>
        <authorList>
            <person name="Yao X."/>
        </authorList>
    </citation>
    <scope>NUCLEOTIDE SEQUENCE [LARGE SCALE GENOMIC DNA]</scope>
    <source>
        <strain evidence="3">cv. DH-PKW</strain>
        <tissue evidence="2">Leaves</tissue>
    </source>
</reference>
<proteinExistence type="predicted"/>
<evidence type="ECO:0000256" key="1">
    <source>
        <dbReference type="SAM" id="MobiDB-lite"/>
    </source>
</evidence>
<comment type="caution">
    <text evidence="2">The sequence shown here is derived from an EMBL/GenBank/DDBJ whole genome shotgun (WGS) entry which is preliminary data.</text>
</comment>
<evidence type="ECO:0000313" key="3">
    <source>
        <dbReference type="Proteomes" id="UP000317650"/>
    </source>
</evidence>
<feature type="compositionally biased region" description="Low complexity" evidence="1">
    <location>
        <begin position="1"/>
        <end position="26"/>
    </location>
</feature>
<sequence>MSPSSSLYSSSSSSSSSPSSFSSSSSGGPRAEVVSLSSGGAPSEAAGSSIALETLKSWHIVDLVVTKELLRILRDRYRISKCYGVHAPRPVQWPYDQFPDGFGLTMGGLERYLVAFLRECRGVGIEPTRTLFLAYFRLCKGRGREMTEEWLVEAGLSPAIGGEMVDLQSVKKTPHAKAAAPPSWGDEGSGAVGAS</sequence>
<feature type="region of interest" description="Disordered" evidence="1">
    <location>
        <begin position="1"/>
        <end position="39"/>
    </location>
</feature>
<name>A0A4S8JBF9_MUSBA</name>
<feature type="region of interest" description="Disordered" evidence="1">
    <location>
        <begin position="174"/>
        <end position="195"/>
    </location>
</feature>
<dbReference type="Proteomes" id="UP000317650">
    <property type="component" value="Chromosome 3"/>
</dbReference>
<evidence type="ECO:0000313" key="2">
    <source>
        <dbReference type="EMBL" id="THU58925.1"/>
    </source>
</evidence>
<gene>
    <name evidence="2" type="ORF">C4D60_Mb03t19620</name>
</gene>
<keyword evidence="3" id="KW-1185">Reference proteome</keyword>
<dbReference type="AlphaFoldDB" id="A0A4S8JBF9"/>
<protein>
    <submittedName>
        <fullName evidence="2">Uncharacterized protein</fullName>
    </submittedName>
</protein>
<accession>A0A4S8JBF9</accession>